<evidence type="ECO:0000256" key="1">
    <source>
        <dbReference type="ARBA" id="ARBA00023015"/>
    </source>
</evidence>
<dbReference type="InterPro" id="IPR009057">
    <property type="entry name" value="Homeodomain-like_sf"/>
</dbReference>
<proteinExistence type="predicted"/>
<dbReference type="Proteomes" id="UP001054892">
    <property type="component" value="Unassembled WGS sequence"/>
</dbReference>
<evidence type="ECO:0000313" key="8">
    <source>
        <dbReference type="Proteomes" id="UP001054892"/>
    </source>
</evidence>
<dbReference type="PROSITE" id="PS00041">
    <property type="entry name" value="HTH_ARAC_FAMILY_1"/>
    <property type="match status" value="1"/>
</dbReference>
<keyword evidence="1" id="KW-0805">Transcription regulation</keyword>
<dbReference type="InterPro" id="IPR010499">
    <property type="entry name" value="AraC_E-bd"/>
</dbReference>
<dbReference type="SMART" id="SM00342">
    <property type="entry name" value="HTH_ARAC"/>
    <property type="match status" value="1"/>
</dbReference>
<gene>
    <name evidence="5" type="ORF">TUM18999_24230</name>
    <name evidence="6" type="ORF">TUM20286_21660</name>
</gene>
<evidence type="ECO:0000313" key="5">
    <source>
        <dbReference type="EMBL" id="BCG24232.1"/>
    </source>
</evidence>
<accession>A0A6J4E3A4</accession>
<name>A0A6J4E3A4_9PSED</name>
<dbReference type="KEGG" id="ptw:TUM18999_24230"/>
<dbReference type="RefSeq" id="WP_173180039.1">
    <property type="nucleotide sequence ID" value="NZ_AP023189.1"/>
</dbReference>
<organism evidence="5 7">
    <name type="scientific">Pseudomonas tohonis</name>
    <dbReference type="NCBI Taxonomy" id="2725477"/>
    <lineage>
        <taxon>Bacteria</taxon>
        <taxon>Pseudomonadati</taxon>
        <taxon>Pseudomonadota</taxon>
        <taxon>Gammaproteobacteria</taxon>
        <taxon>Pseudomonadales</taxon>
        <taxon>Pseudomonadaceae</taxon>
        <taxon>Pseudomonas</taxon>
    </lineage>
</organism>
<evidence type="ECO:0000256" key="3">
    <source>
        <dbReference type="ARBA" id="ARBA00023163"/>
    </source>
</evidence>
<dbReference type="AlphaFoldDB" id="A0A6J4E3A4"/>
<dbReference type="InterPro" id="IPR018062">
    <property type="entry name" value="HTH_AraC-typ_CS"/>
</dbReference>
<evidence type="ECO:0000256" key="2">
    <source>
        <dbReference type="ARBA" id="ARBA00023125"/>
    </source>
</evidence>
<dbReference type="PANTHER" id="PTHR47504:SF5">
    <property type="entry name" value="RIGHT ORIGIN-BINDING PROTEIN"/>
    <property type="match status" value="1"/>
</dbReference>
<dbReference type="EMBL" id="AP023189">
    <property type="protein sequence ID" value="BCG24232.1"/>
    <property type="molecule type" value="Genomic_DNA"/>
</dbReference>
<dbReference type="InterPro" id="IPR029442">
    <property type="entry name" value="GyrI-like"/>
</dbReference>
<protein>
    <submittedName>
        <fullName evidence="5">AraC family transcriptional regulator</fullName>
    </submittedName>
</protein>
<dbReference type="Gene3D" id="1.10.10.60">
    <property type="entry name" value="Homeodomain-like"/>
    <property type="match status" value="2"/>
</dbReference>
<sequence length="281" mass="31742">MPSIEKVLWFLETELGSELDLGHVARQFGLSPFALSRFFSIATGWSVMRYIRARRLSQAALALGERKRDILDIALDAGYGSHEAFTRAFSDLFGVTPRQVREQGCGNLSLVEPLRMKEMSFVELSEPRFETRPEFVIAGLGERFTFDKNEGIVGLWQAFIPYLGNIPGQTSYVTYGLCCNPGEDGSFEYIAGVEVPRVEGLPPALRHFKVPRQDYAVFRHLGHISTIHQTFLTIFNKWLPESGYAFADAPEFERYSADFEPMEGTGFVEVWVPVVRRSQAP</sequence>
<keyword evidence="8" id="KW-1185">Reference proteome</keyword>
<dbReference type="GO" id="GO:0043565">
    <property type="term" value="F:sequence-specific DNA binding"/>
    <property type="evidence" value="ECO:0007669"/>
    <property type="project" value="InterPro"/>
</dbReference>
<dbReference type="InterPro" id="IPR018060">
    <property type="entry name" value="HTH_AraC"/>
</dbReference>
<keyword evidence="2" id="KW-0238">DNA-binding</keyword>
<evidence type="ECO:0000259" key="4">
    <source>
        <dbReference type="PROSITE" id="PS01124"/>
    </source>
</evidence>
<dbReference type="Gene3D" id="3.20.80.10">
    <property type="entry name" value="Regulatory factor, effector binding domain"/>
    <property type="match status" value="1"/>
</dbReference>
<dbReference type="SUPFAM" id="SSF55136">
    <property type="entry name" value="Probable bacterial effector-binding domain"/>
    <property type="match status" value="1"/>
</dbReference>
<reference evidence="5 7" key="1">
    <citation type="submission" date="2020-05" db="EMBL/GenBank/DDBJ databases">
        <title>Characterization of novel class B3 metallo-beta-lactamase from novel Pseudomonas species.</title>
        <authorList>
            <person name="Yamada K."/>
            <person name="Aoki K."/>
            <person name="Ishii Y."/>
        </authorList>
    </citation>
    <scope>NUCLEOTIDE SEQUENCE [LARGE SCALE GENOMIC DNA]</scope>
    <source>
        <strain evidence="5 7">TUM18999</strain>
        <strain evidence="6 8">TUM20286</strain>
    </source>
</reference>
<dbReference type="Pfam" id="PF06445">
    <property type="entry name" value="GyrI-like"/>
    <property type="match status" value="1"/>
</dbReference>
<dbReference type="InterPro" id="IPR011256">
    <property type="entry name" value="Reg_factor_effector_dom_sf"/>
</dbReference>
<dbReference type="InterPro" id="IPR050959">
    <property type="entry name" value="MarA-like"/>
</dbReference>
<dbReference type="Proteomes" id="UP000509383">
    <property type="component" value="Chromosome"/>
</dbReference>
<dbReference type="GO" id="GO:0003700">
    <property type="term" value="F:DNA-binding transcription factor activity"/>
    <property type="evidence" value="ECO:0007669"/>
    <property type="project" value="InterPro"/>
</dbReference>
<evidence type="ECO:0000313" key="7">
    <source>
        <dbReference type="Proteomes" id="UP000509383"/>
    </source>
</evidence>
<dbReference type="PANTHER" id="PTHR47504">
    <property type="entry name" value="RIGHT ORIGIN-BINDING PROTEIN"/>
    <property type="match status" value="1"/>
</dbReference>
<keyword evidence="3" id="KW-0804">Transcription</keyword>
<dbReference type="SUPFAM" id="SSF46689">
    <property type="entry name" value="Homeodomain-like"/>
    <property type="match status" value="2"/>
</dbReference>
<dbReference type="PRINTS" id="PR00032">
    <property type="entry name" value="HTHARAC"/>
</dbReference>
<dbReference type="Pfam" id="PF12833">
    <property type="entry name" value="HTH_18"/>
    <property type="match status" value="1"/>
</dbReference>
<dbReference type="EMBL" id="BQKM01000003">
    <property type="protein sequence ID" value="GJN52414.1"/>
    <property type="molecule type" value="Genomic_DNA"/>
</dbReference>
<dbReference type="SMART" id="SM00871">
    <property type="entry name" value="AraC_E_bind"/>
    <property type="match status" value="1"/>
</dbReference>
<dbReference type="GO" id="GO:0009893">
    <property type="term" value="P:positive regulation of metabolic process"/>
    <property type="evidence" value="ECO:0007669"/>
    <property type="project" value="UniProtKB-ARBA"/>
</dbReference>
<evidence type="ECO:0000313" key="6">
    <source>
        <dbReference type="EMBL" id="GJN52414.1"/>
    </source>
</evidence>
<dbReference type="PROSITE" id="PS01124">
    <property type="entry name" value="HTH_ARAC_FAMILY_2"/>
    <property type="match status" value="1"/>
</dbReference>
<dbReference type="InterPro" id="IPR020449">
    <property type="entry name" value="Tscrpt_reg_AraC-type_HTH"/>
</dbReference>
<feature type="domain" description="HTH araC/xylS-type" evidence="4">
    <location>
        <begin position="5"/>
        <end position="103"/>
    </location>
</feature>